<gene>
    <name evidence="1" type="ORF">GHA01_24550</name>
</gene>
<sequence>MALKFSAQETAAMKRHQIKLTNLLTQTIQAIQKFNAELDSMNDTFKAVKDRLEDEFEGKTLAWQDGEDRARISDWLDELQAISISKIKEPEGMAKLASLKALNLEP</sequence>
<dbReference type="RefSeq" id="WP_048859108.1">
    <property type="nucleotide sequence ID" value="NZ_BJNN01000127.1"/>
</dbReference>
<reference evidence="1 2" key="1">
    <citation type="submission" date="2019-06" db="EMBL/GenBank/DDBJ databases">
        <title>Whole genome shotgun sequence of Komagataeibacter hansenii NBRC 14820.</title>
        <authorList>
            <person name="Hosoyama A."/>
            <person name="Uohara A."/>
            <person name="Ohji S."/>
            <person name="Ichikawa N."/>
        </authorList>
    </citation>
    <scope>NUCLEOTIDE SEQUENCE [LARGE SCALE GENOMIC DNA]</scope>
    <source>
        <strain evidence="1 2">NBRC 14820</strain>
    </source>
</reference>
<accession>A0ABQ0SGS9</accession>
<keyword evidence="2" id="KW-1185">Reference proteome</keyword>
<organism evidence="1 2">
    <name type="scientific">Novacetimonas hansenii</name>
    <name type="common">Komagataeibacter hansenii</name>
    <dbReference type="NCBI Taxonomy" id="436"/>
    <lineage>
        <taxon>Bacteria</taxon>
        <taxon>Pseudomonadati</taxon>
        <taxon>Pseudomonadota</taxon>
        <taxon>Alphaproteobacteria</taxon>
        <taxon>Acetobacterales</taxon>
        <taxon>Acetobacteraceae</taxon>
        <taxon>Novacetimonas</taxon>
    </lineage>
</organism>
<name>A0ABQ0SGS9_NOVHA</name>
<dbReference type="EMBL" id="BJNN01000127">
    <property type="protein sequence ID" value="GEC64606.1"/>
    <property type="molecule type" value="Genomic_DNA"/>
</dbReference>
<evidence type="ECO:0000313" key="2">
    <source>
        <dbReference type="Proteomes" id="UP000319478"/>
    </source>
</evidence>
<evidence type="ECO:0000313" key="1">
    <source>
        <dbReference type="EMBL" id="GEC64606.1"/>
    </source>
</evidence>
<proteinExistence type="predicted"/>
<dbReference type="Proteomes" id="UP000319478">
    <property type="component" value="Unassembled WGS sequence"/>
</dbReference>
<protein>
    <submittedName>
        <fullName evidence="1">Uncharacterized protein</fullName>
    </submittedName>
</protein>
<comment type="caution">
    <text evidence="1">The sequence shown here is derived from an EMBL/GenBank/DDBJ whole genome shotgun (WGS) entry which is preliminary data.</text>
</comment>